<gene>
    <name evidence="3" type="ORF">C7B64_11825</name>
</gene>
<dbReference type="Gene3D" id="3.40.1000.10">
    <property type="entry name" value="Mog1/PsbP, alpha/beta/alpha sandwich"/>
    <property type="match status" value="1"/>
</dbReference>
<proteinExistence type="predicted"/>
<feature type="domain" description="PsbP C-terminal" evidence="2">
    <location>
        <begin position="31"/>
        <end position="183"/>
    </location>
</feature>
<dbReference type="RefSeq" id="WP_106288857.1">
    <property type="nucleotide sequence ID" value="NZ_CAWNTC010000044.1"/>
</dbReference>
<keyword evidence="1" id="KW-0732">Signal</keyword>
<dbReference type="PANTHER" id="PTHR31407:SF16">
    <property type="entry name" value="PSBP DOMAIN-CONTAINING PROTEIN 7, CHLOROPLASTIC"/>
    <property type="match status" value="1"/>
</dbReference>
<protein>
    <submittedName>
        <fullName evidence="3">Photosystem II oxygen evolving complex protein PsbP</fullName>
    </submittedName>
</protein>
<dbReference type="OrthoDB" id="540197at2"/>
<name>A0A2T1C3M0_9CYAN</name>
<feature type="chain" id="PRO_5015786536" evidence="1">
    <location>
        <begin position="27"/>
        <end position="184"/>
    </location>
</feature>
<dbReference type="AlphaFoldDB" id="A0A2T1C3M0"/>
<dbReference type="EMBL" id="PVWJ01000051">
    <property type="protein sequence ID" value="PSB02713.1"/>
    <property type="molecule type" value="Genomic_DNA"/>
</dbReference>
<accession>A0A2T1C3M0</accession>
<dbReference type="GO" id="GO:0009654">
    <property type="term" value="C:photosystem II oxygen evolving complex"/>
    <property type="evidence" value="ECO:0007669"/>
    <property type="project" value="InterPro"/>
</dbReference>
<feature type="signal peptide" evidence="1">
    <location>
        <begin position="1"/>
        <end position="26"/>
    </location>
</feature>
<organism evidence="3 4">
    <name type="scientific">Merismopedia glauca CCAP 1448/3</name>
    <dbReference type="NCBI Taxonomy" id="1296344"/>
    <lineage>
        <taxon>Bacteria</taxon>
        <taxon>Bacillati</taxon>
        <taxon>Cyanobacteriota</taxon>
        <taxon>Cyanophyceae</taxon>
        <taxon>Synechococcales</taxon>
        <taxon>Merismopediaceae</taxon>
        <taxon>Merismopedia</taxon>
    </lineage>
</organism>
<comment type="caution">
    <text evidence="3">The sequence shown here is derived from an EMBL/GenBank/DDBJ whole genome shotgun (WGS) entry which is preliminary data.</text>
</comment>
<dbReference type="Pfam" id="PF01789">
    <property type="entry name" value="PsbP"/>
    <property type="match status" value="1"/>
</dbReference>
<evidence type="ECO:0000259" key="2">
    <source>
        <dbReference type="Pfam" id="PF01789"/>
    </source>
</evidence>
<dbReference type="GO" id="GO:0005509">
    <property type="term" value="F:calcium ion binding"/>
    <property type="evidence" value="ECO:0007669"/>
    <property type="project" value="InterPro"/>
</dbReference>
<reference evidence="3 4" key="2">
    <citation type="submission" date="2018-03" db="EMBL/GenBank/DDBJ databases">
        <title>The ancient ancestry and fast evolution of plastids.</title>
        <authorList>
            <person name="Moore K.R."/>
            <person name="Magnabosco C."/>
            <person name="Momper L."/>
            <person name="Gold D.A."/>
            <person name="Bosak T."/>
            <person name="Fournier G.P."/>
        </authorList>
    </citation>
    <scope>NUCLEOTIDE SEQUENCE [LARGE SCALE GENOMIC DNA]</scope>
    <source>
        <strain evidence="3 4">CCAP 1448/3</strain>
    </source>
</reference>
<sequence>MLRRIAVILLLLVSLSLFPVVRSANAAITAGLKPYIDSIDGYRFLYPNGWTEIAVKNGPDVVLHDLIEQSENVSVIVNPVPDGKTLADLGTPGEVGYKLMNNAIAPTNSNRQAELVNAESLEKNGKIYYILEYAVKAPQGERHNVASVAVNRGQLYTFNASATEKRWRKIKDLLTQSVKSFTVD</sequence>
<dbReference type="GO" id="GO:0015979">
    <property type="term" value="P:photosynthesis"/>
    <property type="evidence" value="ECO:0007669"/>
    <property type="project" value="InterPro"/>
</dbReference>
<dbReference type="Proteomes" id="UP000238762">
    <property type="component" value="Unassembled WGS sequence"/>
</dbReference>
<dbReference type="SUPFAM" id="SSF55724">
    <property type="entry name" value="Mog1p/PsbP-like"/>
    <property type="match status" value="1"/>
</dbReference>
<evidence type="ECO:0000313" key="4">
    <source>
        <dbReference type="Proteomes" id="UP000238762"/>
    </source>
</evidence>
<dbReference type="InterPro" id="IPR016123">
    <property type="entry name" value="Mog1/PsbP_a/b/a-sand"/>
</dbReference>
<dbReference type="GO" id="GO:0019898">
    <property type="term" value="C:extrinsic component of membrane"/>
    <property type="evidence" value="ECO:0007669"/>
    <property type="project" value="InterPro"/>
</dbReference>
<evidence type="ECO:0000256" key="1">
    <source>
        <dbReference type="SAM" id="SignalP"/>
    </source>
</evidence>
<reference evidence="3 4" key="1">
    <citation type="submission" date="2018-02" db="EMBL/GenBank/DDBJ databases">
        <authorList>
            <person name="Cohen D.B."/>
            <person name="Kent A.D."/>
        </authorList>
    </citation>
    <scope>NUCLEOTIDE SEQUENCE [LARGE SCALE GENOMIC DNA]</scope>
    <source>
        <strain evidence="3 4">CCAP 1448/3</strain>
    </source>
</reference>
<evidence type="ECO:0000313" key="3">
    <source>
        <dbReference type="EMBL" id="PSB02713.1"/>
    </source>
</evidence>
<dbReference type="PANTHER" id="PTHR31407">
    <property type="match status" value="1"/>
</dbReference>
<keyword evidence="4" id="KW-1185">Reference proteome</keyword>
<dbReference type="InterPro" id="IPR002683">
    <property type="entry name" value="PsbP_C"/>
</dbReference>
<dbReference type="NCBIfam" id="NF040946">
    <property type="entry name" value="PSII_PsbP"/>
    <property type="match status" value="1"/>
</dbReference>